<evidence type="ECO:0000259" key="5">
    <source>
        <dbReference type="PROSITE" id="PS50968"/>
    </source>
</evidence>
<dbReference type="PANTHER" id="PTHR11715:SF3">
    <property type="entry name" value="GLYCINE CLEAVAGE SYSTEM H PROTEIN-RELATED"/>
    <property type="match status" value="1"/>
</dbReference>
<evidence type="ECO:0000313" key="6">
    <source>
        <dbReference type="EMBL" id="KIE44047.1"/>
    </source>
</evidence>
<protein>
    <recommendedName>
        <fullName evidence="3">Glycine cleavage system H protein</fullName>
    </recommendedName>
</protein>
<evidence type="ECO:0000256" key="4">
    <source>
        <dbReference type="PIRSR" id="PIRSR617453-50"/>
    </source>
</evidence>
<evidence type="ECO:0000256" key="3">
    <source>
        <dbReference type="HAMAP-Rule" id="MF_00272"/>
    </source>
</evidence>
<evidence type="ECO:0000313" key="7">
    <source>
        <dbReference type="Proteomes" id="UP000031433"/>
    </source>
</evidence>
<comment type="caution">
    <text evidence="6">The sequence shown here is derived from an EMBL/GenBank/DDBJ whole genome shotgun (WGS) entry which is preliminary data.</text>
</comment>
<dbReference type="RefSeq" id="WP_039647952.1">
    <property type="nucleotide sequence ID" value="NZ_JXBL01000001.1"/>
</dbReference>
<keyword evidence="2 3" id="KW-0450">Lipoyl</keyword>
<proteinExistence type="inferred from homology"/>
<dbReference type="GO" id="GO:0009249">
    <property type="term" value="P:protein lipoylation"/>
    <property type="evidence" value="ECO:0007669"/>
    <property type="project" value="TreeGrafter"/>
</dbReference>
<keyword evidence="7" id="KW-1185">Reference proteome</keyword>
<dbReference type="AlphaFoldDB" id="A0A0C1QST7"/>
<dbReference type="InterPro" id="IPR003016">
    <property type="entry name" value="2-oxoA_DH_lipoyl-BS"/>
</dbReference>
<dbReference type="InterPro" id="IPR000089">
    <property type="entry name" value="Biotin_lipoyl"/>
</dbReference>
<dbReference type="EMBL" id="JXBL01000001">
    <property type="protein sequence ID" value="KIE44047.1"/>
    <property type="molecule type" value="Genomic_DNA"/>
</dbReference>
<reference evidence="6 7" key="1">
    <citation type="submission" date="2015-01" db="EMBL/GenBank/DDBJ databases">
        <title>Genome sequence of the anaerobic bacterium Geobacter soli GSS01, a dissimilatory Fe(III) reducer from soil.</title>
        <authorList>
            <person name="Yang G."/>
            <person name="Zhou S."/>
        </authorList>
    </citation>
    <scope>NUCLEOTIDE SEQUENCE [LARGE SCALE GENOMIC DNA]</scope>
    <source>
        <strain evidence="6 7">GSS01</strain>
    </source>
</reference>
<comment type="subunit">
    <text evidence="3">The glycine cleavage system is composed of four proteins: P, T, L and H.</text>
</comment>
<dbReference type="CDD" id="cd06848">
    <property type="entry name" value="GCS_H"/>
    <property type="match status" value="1"/>
</dbReference>
<sequence length="124" mass="13702">METYFTKEHEWVKVKEGVAAVGITEYAAHQLGDVTFVELPQVGKQVKQSEVLAAIESVKAASDIYAPVSGKVTQVNEALDDRPEIVNEAAEEAGWIAWIEMGDTSELTGLLTREQYDEYLKGLE</sequence>
<dbReference type="GO" id="GO:0005960">
    <property type="term" value="C:glycine cleavage complex"/>
    <property type="evidence" value="ECO:0007669"/>
    <property type="project" value="InterPro"/>
</dbReference>
<dbReference type="InterPro" id="IPR011053">
    <property type="entry name" value="Single_hybrid_motif"/>
</dbReference>
<dbReference type="Pfam" id="PF01597">
    <property type="entry name" value="GCV_H"/>
    <property type="match status" value="1"/>
</dbReference>
<gene>
    <name evidence="3" type="primary">gcvH</name>
    <name evidence="6" type="ORF">SE37_16175</name>
</gene>
<evidence type="ECO:0000256" key="1">
    <source>
        <dbReference type="ARBA" id="ARBA00009249"/>
    </source>
</evidence>
<dbReference type="PROSITE" id="PS50968">
    <property type="entry name" value="BIOTINYL_LIPOYL"/>
    <property type="match status" value="1"/>
</dbReference>
<comment type="function">
    <text evidence="3">The glycine cleavage system catalyzes the degradation of glycine. The H protein shuttles the methylamine group of glycine from the P protein to the T protein.</text>
</comment>
<comment type="cofactor">
    <cofactor evidence="3">
        <name>(R)-lipoate</name>
        <dbReference type="ChEBI" id="CHEBI:83088"/>
    </cofactor>
    <text evidence="3">Binds 1 lipoyl cofactor covalently.</text>
</comment>
<comment type="similarity">
    <text evidence="1 3">Belongs to the GcvH family.</text>
</comment>
<feature type="modified residue" description="N6-lipoyllysine" evidence="3 4">
    <location>
        <position position="59"/>
    </location>
</feature>
<dbReference type="GO" id="GO:0019464">
    <property type="term" value="P:glycine decarboxylation via glycine cleavage system"/>
    <property type="evidence" value="ECO:0007669"/>
    <property type="project" value="UniProtKB-UniRule"/>
</dbReference>
<organism evidence="6 7">
    <name type="scientific">Geobacter soli</name>
    <dbReference type="NCBI Taxonomy" id="1510391"/>
    <lineage>
        <taxon>Bacteria</taxon>
        <taxon>Pseudomonadati</taxon>
        <taxon>Thermodesulfobacteriota</taxon>
        <taxon>Desulfuromonadia</taxon>
        <taxon>Geobacterales</taxon>
        <taxon>Geobacteraceae</taxon>
        <taxon>Geobacter</taxon>
    </lineage>
</organism>
<feature type="domain" description="Lipoyl-binding" evidence="5">
    <location>
        <begin position="18"/>
        <end position="100"/>
    </location>
</feature>
<dbReference type="SUPFAM" id="SSF51230">
    <property type="entry name" value="Single hybrid motif"/>
    <property type="match status" value="1"/>
</dbReference>
<evidence type="ECO:0000256" key="2">
    <source>
        <dbReference type="ARBA" id="ARBA00022823"/>
    </source>
</evidence>
<dbReference type="HAMAP" id="MF_00272">
    <property type="entry name" value="GcvH"/>
    <property type="match status" value="1"/>
</dbReference>
<dbReference type="PANTHER" id="PTHR11715">
    <property type="entry name" value="GLYCINE CLEAVAGE SYSTEM H PROTEIN"/>
    <property type="match status" value="1"/>
</dbReference>
<accession>A0A0C1QST7</accession>
<dbReference type="InterPro" id="IPR017453">
    <property type="entry name" value="GCV_H_sub"/>
</dbReference>
<dbReference type="GO" id="GO:0005829">
    <property type="term" value="C:cytosol"/>
    <property type="evidence" value="ECO:0007669"/>
    <property type="project" value="TreeGrafter"/>
</dbReference>
<dbReference type="InterPro" id="IPR033753">
    <property type="entry name" value="GCV_H/Fam206"/>
</dbReference>
<dbReference type="InterPro" id="IPR002930">
    <property type="entry name" value="GCV_H"/>
</dbReference>
<dbReference type="Proteomes" id="UP000031433">
    <property type="component" value="Unassembled WGS sequence"/>
</dbReference>
<name>A0A0C1QST7_9BACT</name>
<dbReference type="PROSITE" id="PS00189">
    <property type="entry name" value="LIPOYL"/>
    <property type="match status" value="1"/>
</dbReference>
<dbReference type="NCBIfam" id="TIGR00527">
    <property type="entry name" value="gcvH"/>
    <property type="match status" value="1"/>
</dbReference>
<dbReference type="NCBIfam" id="NF002270">
    <property type="entry name" value="PRK01202.1"/>
    <property type="match status" value="1"/>
</dbReference>
<dbReference type="Gene3D" id="2.40.50.100">
    <property type="match status" value="1"/>
</dbReference>